<evidence type="ECO:0000313" key="7">
    <source>
        <dbReference type="Proteomes" id="UP001140562"/>
    </source>
</evidence>
<keyword evidence="3" id="KW-0560">Oxidoreductase</keyword>
<dbReference type="InterPro" id="IPR001128">
    <property type="entry name" value="Cyt_P450"/>
</dbReference>
<dbReference type="Proteomes" id="UP001140562">
    <property type="component" value="Unassembled WGS sequence"/>
</dbReference>
<dbReference type="PANTHER" id="PTHR46300">
    <property type="entry name" value="P450, PUTATIVE (EUROFUNG)-RELATED-RELATED"/>
    <property type="match status" value="1"/>
</dbReference>
<dbReference type="AlphaFoldDB" id="A0A9W8WQW3"/>
<dbReference type="GO" id="GO:0016705">
    <property type="term" value="F:oxidoreductase activity, acting on paired donors, with incorporation or reduction of molecular oxygen"/>
    <property type="evidence" value="ECO:0007669"/>
    <property type="project" value="InterPro"/>
</dbReference>
<dbReference type="SUPFAM" id="SSF48264">
    <property type="entry name" value="Cytochrome P450"/>
    <property type="match status" value="1"/>
</dbReference>
<comment type="similarity">
    <text evidence="1">Belongs to the cytochrome P450 family.</text>
</comment>
<dbReference type="GO" id="GO:0004497">
    <property type="term" value="F:monooxygenase activity"/>
    <property type="evidence" value="ECO:0007669"/>
    <property type="project" value="UniProtKB-KW"/>
</dbReference>
<evidence type="ECO:0000256" key="3">
    <source>
        <dbReference type="ARBA" id="ARBA00023002"/>
    </source>
</evidence>
<keyword evidence="4" id="KW-0408">Iron</keyword>
<proteinExistence type="inferred from homology"/>
<sequence length="204" mass="22487">MEAHALKCLVAFASILALFAAVRFSLSSLRPRNFPPGPRAWPLIGNVHHFASLKPFLQFTKLRSKYGDIVGLKAGPTNIVVLNSPDICRELLEKRGAIYSGRPFGVIEREYIILDSQHFVFAPYDDYHKKCRTAMRLLLGPTGLGKVAPLQDAAAAYFVKSLALVPAGIHDQLRNWGISVPLTAICGNRGAQKDPKLIASFYEN</sequence>
<dbReference type="PANTHER" id="PTHR46300:SF2">
    <property type="entry name" value="CYTOCHROME P450 MONOOXYGENASE ALNH-RELATED"/>
    <property type="match status" value="1"/>
</dbReference>
<evidence type="ECO:0000256" key="4">
    <source>
        <dbReference type="ARBA" id="ARBA00023004"/>
    </source>
</evidence>
<protein>
    <recommendedName>
        <fullName evidence="8">Cytochrome P450</fullName>
    </recommendedName>
</protein>
<accession>A0A9W8WQW3</accession>
<keyword evidence="5" id="KW-0503">Monooxygenase</keyword>
<dbReference type="InterPro" id="IPR050364">
    <property type="entry name" value="Cytochrome_P450_fung"/>
</dbReference>
<evidence type="ECO:0000313" key="6">
    <source>
        <dbReference type="EMBL" id="KAJ4330574.1"/>
    </source>
</evidence>
<dbReference type="EMBL" id="JAPEUV010000188">
    <property type="protein sequence ID" value="KAJ4330574.1"/>
    <property type="molecule type" value="Genomic_DNA"/>
</dbReference>
<dbReference type="OrthoDB" id="1103324at2759"/>
<evidence type="ECO:0000256" key="1">
    <source>
        <dbReference type="ARBA" id="ARBA00010617"/>
    </source>
</evidence>
<dbReference type="InterPro" id="IPR036396">
    <property type="entry name" value="Cyt_P450_sf"/>
</dbReference>
<dbReference type="Gene3D" id="1.10.630.10">
    <property type="entry name" value="Cytochrome P450"/>
    <property type="match status" value="1"/>
</dbReference>
<dbReference type="GO" id="GO:0005506">
    <property type="term" value="F:iron ion binding"/>
    <property type="evidence" value="ECO:0007669"/>
    <property type="project" value="InterPro"/>
</dbReference>
<organism evidence="6 7">
    <name type="scientific">Didymella glomerata</name>
    <dbReference type="NCBI Taxonomy" id="749621"/>
    <lineage>
        <taxon>Eukaryota</taxon>
        <taxon>Fungi</taxon>
        <taxon>Dikarya</taxon>
        <taxon>Ascomycota</taxon>
        <taxon>Pezizomycotina</taxon>
        <taxon>Dothideomycetes</taxon>
        <taxon>Pleosporomycetidae</taxon>
        <taxon>Pleosporales</taxon>
        <taxon>Pleosporineae</taxon>
        <taxon>Didymellaceae</taxon>
        <taxon>Didymella</taxon>
    </lineage>
</organism>
<gene>
    <name evidence="6" type="ORF">N0V87_009880</name>
</gene>
<keyword evidence="7" id="KW-1185">Reference proteome</keyword>
<evidence type="ECO:0000256" key="2">
    <source>
        <dbReference type="ARBA" id="ARBA00022723"/>
    </source>
</evidence>
<dbReference type="GO" id="GO:0020037">
    <property type="term" value="F:heme binding"/>
    <property type="evidence" value="ECO:0007669"/>
    <property type="project" value="InterPro"/>
</dbReference>
<keyword evidence="2" id="KW-0479">Metal-binding</keyword>
<comment type="caution">
    <text evidence="6">The sequence shown here is derived from an EMBL/GenBank/DDBJ whole genome shotgun (WGS) entry which is preliminary data.</text>
</comment>
<name>A0A9W8WQW3_9PLEO</name>
<evidence type="ECO:0008006" key="8">
    <source>
        <dbReference type="Google" id="ProtNLM"/>
    </source>
</evidence>
<dbReference type="Pfam" id="PF00067">
    <property type="entry name" value="p450"/>
    <property type="match status" value="1"/>
</dbReference>
<evidence type="ECO:0000256" key="5">
    <source>
        <dbReference type="ARBA" id="ARBA00023033"/>
    </source>
</evidence>
<reference evidence="6" key="1">
    <citation type="submission" date="2022-10" db="EMBL/GenBank/DDBJ databases">
        <title>Tapping the CABI collections for fungal endophytes: first genome assemblies for Collariella, Neodidymelliopsis, Ascochyta clinopodiicola, Didymella pomorum, Didymosphaeria variabile, Neocosmospora piperis and Neocucurbitaria cava.</title>
        <authorList>
            <person name="Hill R."/>
        </authorList>
    </citation>
    <scope>NUCLEOTIDE SEQUENCE</scope>
    <source>
        <strain evidence="6">IMI 360193</strain>
    </source>
</reference>